<dbReference type="SUPFAM" id="SSF118215">
    <property type="entry name" value="Proton glutamate symport protein"/>
    <property type="match status" value="1"/>
</dbReference>
<dbReference type="FunFam" id="1.10.3860.10:FF:000001">
    <property type="entry name" value="C4-dicarboxylate transport protein"/>
    <property type="match status" value="1"/>
</dbReference>
<dbReference type="PRINTS" id="PR00173">
    <property type="entry name" value="EDTRNSPORT"/>
</dbReference>
<proteinExistence type="predicted"/>
<dbReference type="Gene3D" id="1.10.3860.10">
    <property type="entry name" value="Sodium:dicarboxylate symporter"/>
    <property type="match status" value="1"/>
</dbReference>
<evidence type="ECO:0000256" key="6">
    <source>
        <dbReference type="ARBA" id="ARBA00022989"/>
    </source>
</evidence>
<evidence type="ECO:0000256" key="4">
    <source>
        <dbReference type="ARBA" id="ARBA00022692"/>
    </source>
</evidence>
<evidence type="ECO:0000256" key="3">
    <source>
        <dbReference type="ARBA" id="ARBA00022475"/>
    </source>
</evidence>
<organism evidence="9">
    <name type="scientific">marine sediment metagenome</name>
    <dbReference type="NCBI Taxonomy" id="412755"/>
    <lineage>
        <taxon>unclassified sequences</taxon>
        <taxon>metagenomes</taxon>
        <taxon>ecological metagenomes</taxon>
    </lineage>
</organism>
<keyword evidence="4 8" id="KW-0812">Transmembrane</keyword>
<keyword evidence="2" id="KW-0813">Transport</keyword>
<accession>A0A0F9EVA8</accession>
<evidence type="ECO:0008006" key="10">
    <source>
        <dbReference type="Google" id="ProtNLM"/>
    </source>
</evidence>
<protein>
    <recommendedName>
        <fullName evidence="10">Amino acid transporter</fullName>
    </recommendedName>
</protein>
<reference evidence="9" key="1">
    <citation type="journal article" date="2015" name="Nature">
        <title>Complex archaea that bridge the gap between prokaryotes and eukaryotes.</title>
        <authorList>
            <person name="Spang A."/>
            <person name="Saw J.H."/>
            <person name="Jorgensen S.L."/>
            <person name="Zaremba-Niedzwiedzka K."/>
            <person name="Martijn J."/>
            <person name="Lind A.E."/>
            <person name="van Eijk R."/>
            <person name="Schleper C."/>
            <person name="Guy L."/>
            <person name="Ettema T.J."/>
        </authorList>
    </citation>
    <scope>NUCLEOTIDE SEQUENCE</scope>
</reference>
<evidence type="ECO:0000256" key="8">
    <source>
        <dbReference type="SAM" id="Phobius"/>
    </source>
</evidence>
<comment type="subcellular location">
    <subcellularLocation>
        <location evidence="1">Cell membrane</location>
        <topology evidence="1">Multi-pass membrane protein</topology>
    </subcellularLocation>
</comment>
<dbReference type="InterPro" id="IPR001991">
    <property type="entry name" value="Na-dicarboxylate_symporter"/>
</dbReference>
<feature type="transmembrane region" description="Helical" evidence="8">
    <location>
        <begin position="72"/>
        <end position="93"/>
    </location>
</feature>
<feature type="transmembrane region" description="Helical" evidence="8">
    <location>
        <begin position="316"/>
        <end position="333"/>
    </location>
</feature>
<evidence type="ECO:0000256" key="5">
    <source>
        <dbReference type="ARBA" id="ARBA00022847"/>
    </source>
</evidence>
<feature type="transmembrane region" description="Helical" evidence="8">
    <location>
        <begin position="135"/>
        <end position="152"/>
    </location>
</feature>
<dbReference type="GO" id="GO:0015293">
    <property type="term" value="F:symporter activity"/>
    <property type="evidence" value="ECO:0007669"/>
    <property type="project" value="UniProtKB-KW"/>
</dbReference>
<dbReference type="GO" id="GO:0005886">
    <property type="term" value="C:plasma membrane"/>
    <property type="evidence" value="ECO:0007669"/>
    <property type="project" value="UniProtKB-SubCell"/>
</dbReference>
<dbReference type="PANTHER" id="PTHR42865:SF7">
    <property type="entry name" value="PROTON_GLUTAMATE-ASPARTATE SYMPORTER"/>
    <property type="match status" value="1"/>
</dbReference>
<name>A0A0F9EVA8_9ZZZZ</name>
<feature type="transmembrane region" description="Helical" evidence="8">
    <location>
        <begin position="173"/>
        <end position="198"/>
    </location>
</feature>
<feature type="transmembrane region" description="Helical" evidence="8">
    <location>
        <begin position="339"/>
        <end position="361"/>
    </location>
</feature>
<sequence>MKSWVKILIGLFVGVLFGLILRENAKIFQIFGDIFIRLLTMLVILIIFSSIVVGICHIESPKKLGRIGFRTIGFYVISTVIAISIGLILAYLIKPGLGLEKIRVDMKPSHALTLKDLLMSLIPSNPFKAFADGNVLQVIVFSILFGVAILFAKEKGKPILHLLESIASVMHKLTHFVMMLAPYGVFALMAATIGKIGISALIPLFKFLLCNYIACLIQLLVVFPLALKYLAKVKIGPFFKGMKDAIVVAFTTSSSTATLPVSLECTQKHLGISEDVSGFVLSLGSTINMNGGAIGQSISAVFIAQAYGIPIGPMQIIVLILVSLFSAIGAPGVPGTGLVMLSLVLNVMGLPLEGISLVIGVDRLREMMSSVVNVLGDAVAAVFVAKKENAINQKTYHRATWMDSDI</sequence>
<evidence type="ECO:0000256" key="7">
    <source>
        <dbReference type="ARBA" id="ARBA00023136"/>
    </source>
</evidence>
<evidence type="ECO:0000313" key="9">
    <source>
        <dbReference type="EMBL" id="KKL78083.1"/>
    </source>
</evidence>
<keyword evidence="3" id="KW-1003">Cell membrane</keyword>
<dbReference type="GO" id="GO:0006835">
    <property type="term" value="P:dicarboxylic acid transport"/>
    <property type="evidence" value="ECO:0007669"/>
    <property type="project" value="UniProtKB-ARBA"/>
</dbReference>
<dbReference type="EMBL" id="LAZR01023566">
    <property type="protein sequence ID" value="KKL78083.1"/>
    <property type="molecule type" value="Genomic_DNA"/>
</dbReference>
<dbReference type="InterPro" id="IPR036458">
    <property type="entry name" value="Na:dicarbo_symporter_sf"/>
</dbReference>
<dbReference type="PANTHER" id="PTHR42865">
    <property type="entry name" value="PROTON/GLUTAMATE-ASPARTATE SYMPORTER"/>
    <property type="match status" value="1"/>
</dbReference>
<dbReference type="AlphaFoldDB" id="A0A0F9EVA8"/>
<feature type="transmembrane region" description="Helical" evidence="8">
    <location>
        <begin position="204"/>
        <end position="227"/>
    </location>
</feature>
<feature type="transmembrane region" description="Helical" evidence="8">
    <location>
        <begin position="38"/>
        <end position="60"/>
    </location>
</feature>
<keyword evidence="6 8" id="KW-1133">Transmembrane helix</keyword>
<keyword evidence="7 8" id="KW-0472">Membrane</keyword>
<evidence type="ECO:0000256" key="2">
    <source>
        <dbReference type="ARBA" id="ARBA00022448"/>
    </source>
</evidence>
<comment type="caution">
    <text evidence="9">The sequence shown here is derived from an EMBL/GenBank/DDBJ whole genome shotgun (WGS) entry which is preliminary data.</text>
</comment>
<dbReference type="Pfam" id="PF00375">
    <property type="entry name" value="SDF"/>
    <property type="match status" value="1"/>
</dbReference>
<keyword evidence="5" id="KW-0769">Symport</keyword>
<evidence type="ECO:0000256" key="1">
    <source>
        <dbReference type="ARBA" id="ARBA00004651"/>
    </source>
</evidence>
<gene>
    <name evidence="9" type="ORF">LCGC14_2028400</name>
</gene>